<keyword evidence="9" id="KW-0677">Repeat</keyword>
<dbReference type="NCBIfam" id="TIGR00187">
    <property type="entry name" value="ribE"/>
    <property type="match status" value="1"/>
</dbReference>
<dbReference type="NCBIfam" id="NF009566">
    <property type="entry name" value="PRK13020.1"/>
    <property type="match status" value="1"/>
</dbReference>
<dbReference type="FunFam" id="2.40.30.20:FF:000004">
    <property type="entry name" value="Riboflavin synthase, alpha subunit"/>
    <property type="match status" value="1"/>
</dbReference>
<evidence type="ECO:0000259" key="12">
    <source>
        <dbReference type="PROSITE" id="PS51177"/>
    </source>
</evidence>
<organism evidence="13 14">
    <name type="scientific">Dialister micraerophilus DSM 19965</name>
    <dbReference type="NCBI Taxonomy" id="888062"/>
    <lineage>
        <taxon>Bacteria</taxon>
        <taxon>Bacillati</taxon>
        <taxon>Bacillota</taxon>
        <taxon>Negativicutes</taxon>
        <taxon>Veillonellales</taxon>
        <taxon>Veillonellaceae</taxon>
        <taxon>Dialister</taxon>
    </lineage>
</organism>
<comment type="caution">
    <text evidence="13">The sequence shown here is derived from an EMBL/GenBank/DDBJ whole genome shotgun (WGS) entry which is preliminary data.</text>
</comment>
<dbReference type="PROSITE" id="PS51177">
    <property type="entry name" value="LUMAZINE_BIND"/>
    <property type="match status" value="2"/>
</dbReference>
<dbReference type="EMBL" id="AFBB01000025">
    <property type="protein sequence ID" value="EGF12409.1"/>
    <property type="molecule type" value="Genomic_DNA"/>
</dbReference>
<feature type="repeat" description="Lumazine-binding" evidence="11">
    <location>
        <begin position="1"/>
        <end position="96"/>
    </location>
</feature>
<feature type="domain" description="Lumazine-binding" evidence="12">
    <location>
        <begin position="97"/>
        <end position="193"/>
    </location>
</feature>
<evidence type="ECO:0000256" key="1">
    <source>
        <dbReference type="ARBA" id="ARBA00000968"/>
    </source>
</evidence>
<comment type="pathway">
    <text evidence="3">Cofactor biosynthesis; riboflavin biosynthesis; riboflavin from 2-hydroxy-3-oxobutyl phosphate and 5-amino-6-(D-ribitylamino)uracil: step 2/2.</text>
</comment>
<name>F2BY88_9FIRM</name>
<evidence type="ECO:0000256" key="2">
    <source>
        <dbReference type="ARBA" id="ARBA00002803"/>
    </source>
</evidence>
<evidence type="ECO:0000256" key="6">
    <source>
        <dbReference type="ARBA" id="ARBA00013950"/>
    </source>
</evidence>
<evidence type="ECO:0000256" key="4">
    <source>
        <dbReference type="ARBA" id="ARBA00011233"/>
    </source>
</evidence>
<accession>F2BY88</accession>
<dbReference type="PANTHER" id="PTHR21098">
    <property type="entry name" value="RIBOFLAVIN SYNTHASE ALPHA CHAIN"/>
    <property type="match status" value="1"/>
</dbReference>
<evidence type="ECO:0000256" key="11">
    <source>
        <dbReference type="PROSITE-ProRule" id="PRU00524"/>
    </source>
</evidence>
<dbReference type="SUPFAM" id="SSF63380">
    <property type="entry name" value="Riboflavin synthase domain-like"/>
    <property type="match status" value="2"/>
</dbReference>
<evidence type="ECO:0000256" key="10">
    <source>
        <dbReference type="NCBIfam" id="TIGR00187"/>
    </source>
</evidence>
<dbReference type="Gene3D" id="2.40.30.20">
    <property type="match status" value="2"/>
</dbReference>
<dbReference type="NCBIfam" id="NF006767">
    <property type="entry name" value="PRK09289.1"/>
    <property type="match status" value="1"/>
</dbReference>
<evidence type="ECO:0000313" key="13">
    <source>
        <dbReference type="EMBL" id="EGF12409.1"/>
    </source>
</evidence>
<dbReference type="CDD" id="cd00402">
    <property type="entry name" value="Riboflavin_synthase_like"/>
    <property type="match status" value="1"/>
</dbReference>
<comment type="function">
    <text evidence="2">Catalyzes the dismutation of two molecules of 6,7-dimethyl-8-ribityllumazine, resulting in the formation of riboflavin and 5-amino-6-(D-ribitylamino)uracil.</text>
</comment>
<evidence type="ECO:0000256" key="3">
    <source>
        <dbReference type="ARBA" id="ARBA00004887"/>
    </source>
</evidence>
<dbReference type="EC" id="2.5.1.9" evidence="5 10"/>
<gene>
    <name evidence="13" type="primary">ribE</name>
    <name evidence="13" type="ORF">HMPREF9083_1156</name>
</gene>
<keyword evidence="8 13" id="KW-0808">Transferase</keyword>
<dbReference type="eggNOG" id="COG0307">
    <property type="taxonomic scope" value="Bacteria"/>
</dbReference>
<reference evidence="13 14" key="1">
    <citation type="submission" date="2011-02" db="EMBL/GenBank/DDBJ databases">
        <authorList>
            <person name="Muzny D."/>
            <person name="Qin X."/>
            <person name="Deng J."/>
            <person name="Jiang H."/>
            <person name="Liu Y."/>
            <person name="Qu J."/>
            <person name="Song X.-Z."/>
            <person name="Zhang L."/>
            <person name="Thornton R."/>
            <person name="Coyle M."/>
            <person name="Francisco L."/>
            <person name="Jackson L."/>
            <person name="Javaid M."/>
            <person name="Korchina V."/>
            <person name="Kovar C."/>
            <person name="Mata R."/>
            <person name="Mathew T."/>
            <person name="Ngo R."/>
            <person name="Nguyen L."/>
            <person name="Nguyen N."/>
            <person name="Okwuonu G."/>
            <person name="Ongeri F."/>
            <person name="Pham C."/>
            <person name="Simmons D."/>
            <person name="Wilczek-Boney K."/>
            <person name="Hale W."/>
            <person name="Jakkamsetti A."/>
            <person name="Pham P."/>
            <person name="Ruth R."/>
            <person name="San Lucas F."/>
            <person name="Warren J."/>
            <person name="Zhang J."/>
            <person name="Zhao Z."/>
            <person name="Zhou C."/>
            <person name="Zhu D."/>
            <person name="Lee S."/>
            <person name="Bess C."/>
            <person name="Blankenburg K."/>
            <person name="Forbes L."/>
            <person name="Fu Q."/>
            <person name="Gubbala S."/>
            <person name="Hirani K."/>
            <person name="Jayaseelan J.C."/>
            <person name="Lara F."/>
            <person name="Munidasa M."/>
            <person name="Palculict T."/>
            <person name="Patil S."/>
            <person name="Pu L.-L."/>
            <person name="Saada N."/>
            <person name="Tang L."/>
            <person name="Weissenberger G."/>
            <person name="Zhu Y."/>
            <person name="Hemphill L."/>
            <person name="Shang Y."/>
            <person name="Youmans B."/>
            <person name="Ayvaz T."/>
            <person name="Ross M."/>
            <person name="Santibanez J."/>
            <person name="Aqrawi P."/>
            <person name="Gross S."/>
            <person name="Joshi V."/>
            <person name="Fowler G."/>
            <person name="Nazareth L."/>
            <person name="Reid J."/>
            <person name="Worley K."/>
            <person name="Petrosino J."/>
            <person name="Highlander S."/>
            <person name="Gibbs R."/>
        </authorList>
    </citation>
    <scope>NUCLEOTIDE SEQUENCE [LARGE SCALE GENOMIC DNA]</scope>
    <source>
        <strain evidence="13 14">DSM 19965</strain>
    </source>
</reference>
<dbReference type="FunFam" id="2.40.30.20:FF:000003">
    <property type="entry name" value="Riboflavin synthase, alpha subunit"/>
    <property type="match status" value="1"/>
</dbReference>
<dbReference type="InterPro" id="IPR001783">
    <property type="entry name" value="Lumazine-bd"/>
</dbReference>
<dbReference type="InterPro" id="IPR023366">
    <property type="entry name" value="ATP_synth_asu-like_sf"/>
</dbReference>
<dbReference type="STRING" id="888062.HMPREF9083_1156"/>
<comment type="catalytic activity">
    <reaction evidence="1">
        <text>2 6,7-dimethyl-8-(1-D-ribityl)lumazine + H(+) = 5-amino-6-(D-ribitylamino)uracil + riboflavin</text>
        <dbReference type="Rhea" id="RHEA:20772"/>
        <dbReference type="ChEBI" id="CHEBI:15378"/>
        <dbReference type="ChEBI" id="CHEBI:15934"/>
        <dbReference type="ChEBI" id="CHEBI:57986"/>
        <dbReference type="ChEBI" id="CHEBI:58201"/>
        <dbReference type="EC" id="2.5.1.9"/>
    </reaction>
</comment>
<feature type="repeat" description="Lumazine-binding" evidence="11">
    <location>
        <begin position="97"/>
        <end position="193"/>
    </location>
</feature>
<dbReference type="RefSeq" id="WP_007556435.1">
    <property type="nucleotide sequence ID" value="NZ_GL878519.1"/>
</dbReference>
<comment type="subunit">
    <text evidence="4">Homotrimer.</text>
</comment>
<sequence>MFTGIIEEIGKVENIIKNTHSFKLIVKCKKVIQDVSVGDSIAVNGACLTVTEFGENSFSADVTSETMRRTAFSLLQIGTEVNLERALSFKGRLGGHIVLGHVDCCGKIISERKDENAVHIKIETEEKWFKYIIEKGSIAVDGISLTISEKSGKTFIVTIIPHTGIKTTLLNKKVGDMVNLECDYLGKFVEQLINKSNEKLTMKDLELVRGKRYGI</sequence>
<keyword evidence="14" id="KW-1185">Reference proteome</keyword>
<evidence type="ECO:0000313" key="14">
    <source>
        <dbReference type="Proteomes" id="UP000003503"/>
    </source>
</evidence>
<dbReference type="InterPro" id="IPR026017">
    <property type="entry name" value="Lumazine-bd_dom"/>
</dbReference>
<evidence type="ECO:0000256" key="5">
    <source>
        <dbReference type="ARBA" id="ARBA00012827"/>
    </source>
</evidence>
<dbReference type="AlphaFoldDB" id="F2BY88"/>
<proteinExistence type="predicted"/>
<dbReference type="InterPro" id="IPR017938">
    <property type="entry name" value="Riboflavin_synthase-like_b-brl"/>
</dbReference>
<evidence type="ECO:0000256" key="9">
    <source>
        <dbReference type="ARBA" id="ARBA00022737"/>
    </source>
</evidence>
<evidence type="ECO:0000256" key="8">
    <source>
        <dbReference type="ARBA" id="ARBA00022679"/>
    </source>
</evidence>
<dbReference type="Proteomes" id="UP000003503">
    <property type="component" value="Unassembled WGS sequence"/>
</dbReference>
<dbReference type="GO" id="GO:0009231">
    <property type="term" value="P:riboflavin biosynthetic process"/>
    <property type="evidence" value="ECO:0007669"/>
    <property type="project" value="UniProtKB-KW"/>
</dbReference>
<feature type="domain" description="Lumazine-binding" evidence="12">
    <location>
        <begin position="1"/>
        <end position="96"/>
    </location>
</feature>
<keyword evidence="7" id="KW-0686">Riboflavin biosynthesis</keyword>
<dbReference type="GO" id="GO:0004746">
    <property type="term" value="F:riboflavin synthase activity"/>
    <property type="evidence" value="ECO:0007669"/>
    <property type="project" value="UniProtKB-UniRule"/>
</dbReference>
<protein>
    <recommendedName>
        <fullName evidence="6 10">Riboflavin synthase</fullName>
        <ecNumber evidence="5 10">2.5.1.9</ecNumber>
    </recommendedName>
</protein>
<evidence type="ECO:0000256" key="7">
    <source>
        <dbReference type="ARBA" id="ARBA00022619"/>
    </source>
</evidence>
<dbReference type="PIRSF" id="PIRSF000498">
    <property type="entry name" value="Riboflavin_syn_A"/>
    <property type="match status" value="1"/>
</dbReference>
<dbReference type="PANTHER" id="PTHR21098:SF12">
    <property type="entry name" value="RIBOFLAVIN SYNTHASE"/>
    <property type="match status" value="1"/>
</dbReference>
<dbReference type="Pfam" id="PF00677">
    <property type="entry name" value="Lum_binding"/>
    <property type="match status" value="2"/>
</dbReference>
<dbReference type="HOGENOM" id="CLU_034388_2_0_9"/>